<evidence type="ECO:0000313" key="2">
    <source>
        <dbReference type="EMBL" id="KAF2233312.1"/>
    </source>
</evidence>
<dbReference type="Pfam" id="PF06985">
    <property type="entry name" value="HET"/>
    <property type="match status" value="1"/>
</dbReference>
<reference evidence="2" key="1">
    <citation type="journal article" date="2020" name="Stud. Mycol.">
        <title>101 Dothideomycetes genomes: a test case for predicting lifestyles and emergence of pathogens.</title>
        <authorList>
            <person name="Haridas S."/>
            <person name="Albert R."/>
            <person name="Binder M."/>
            <person name="Bloem J."/>
            <person name="Labutti K."/>
            <person name="Salamov A."/>
            <person name="Andreopoulos B."/>
            <person name="Baker S."/>
            <person name="Barry K."/>
            <person name="Bills G."/>
            <person name="Bluhm B."/>
            <person name="Cannon C."/>
            <person name="Castanera R."/>
            <person name="Culley D."/>
            <person name="Daum C."/>
            <person name="Ezra D."/>
            <person name="Gonzalez J."/>
            <person name="Henrissat B."/>
            <person name="Kuo A."/>
            <person name="Liang C."/>
            <person name="Lipzen A."/>
            <person name="Lutzoni F."/>
            <person name="Magnuson J."/>
            <person name="Mondo S."/>
            <person name="Nolan M."/>
            <person name="Ohm R."/>
            <person name="Pangilinan J."/>
            <person name="Park H.-J."/>
            <person name="Ramirez L."/>
            <person name="Alfaro M."/>
            <person name="Sun H."/>
            <person name="Tritt A."/>
            <person name="Yoshinaga Y."/>
            <person name="Zwiers L.-H."/>
            <person name="Turgeon B."/>
            <person name="Goodwin S."/>
            <person name="Spatafora J."/>
            <person name="Crous P."/>
            <person name="Grigoriev I."/>
        </authorList>
    </citation>
    <scope>NUCLEOTIDE SEQUENCE</scope>
    <source>
        <strain evidence="2">Tuck. ex Michener</strain>
    </source>
</reference>
<evidence type="ECO:0000259" key="1">
    <source>
        <dbReference type="Pfam" id="PF06985"/>
    </source>
</evidence>
<evidence type="ECO:0000313" key="3">
    <source>
        <dbReference type="Proteomes" id="UP000800092"/>
    </source>
</evidence>
<dbReference type="InterPro" id="IPR052895">
    <property type="entry name" value="HetReg/Transcr_Mod"/>
</dbReference>
<organism evidence="2 3">
    <name type="scientific">Viridothelium virens</name>
    <name type="common">Speckled blister lichen</name>
    <name type="synonym">Trypethelium virens</name>
    <dbReference type="NCBI Taxonomy" id="1048519"/>
    <lineage>
        <taxon>Eukaryota</taxon>
        <taxon>Fungi</taxon>
        <taxon>Dikarya</taxon>
        <taxon>Ascomycota</taxon>
        <taxon>Pezizomycotina</taxon>
        <taxon>Dothideomycetes</taxon>
        <taxon>Dothideomycetes incertae sedis</taxon>
        <taxon>Trypetheliales</taxon>
        <taxon>Trypetheliaceae</taxon>
        <taxon>Viridothelium</taxon>
    </lineage>
</organism>
<dbReference type="OrthoDB" id="3557394at2759"/>
<gene>
    <name evidence="2" type="ORF">EV356DRAFT_533949</name>
</gene>
<proteinExistence type="predicted"/>
<dbReference type="PANTHER" id="PTHR24148:SF82">
    <property type="entry name" value="HETEROKARYON INCOMPATIBILITY DOMAIN-CONTAINING PROTEIN"/>
    <property type="match status" value="1"/>
</dbReference>
<dbReference type="AlphaFoldDB" id="A0A6A6H5L8"/>
<dbReference type="PANTHER" id="PTHR24148">
    <property type="entry name" value="ANKYRIN REPEAT DOMAIN-CONTAINING PROTEIN 39 HOMOLOG-RELATED"/>
    <property type="match status" value="1"/>
</dbReference>
<dbReference type="Pfam" id="PF26639">
    <property type="entry name" value="Het-6_barrel"/>
    <property type="match status" value="1"/>
</dbReference>
<dbReference type="InterPro" id="IPR010730">
    <property type="entry name" value="HET"/>
</dbReference>
<dbReference type="EMBL" id="ML991808">
    <property type="protein sequence ID" value="KAF2233312.1"/>
    <property type="molecule type" value="Genomic_DNA"/>
</dbReference>
<sequence length="716" mass="80553">MDSPLRLAVSKLKYSPLPKSGGFLRLLDILPGKHGTILECNIRVASLYSQLSYKAVSYAWYADDEEKEEGEAYILCNEGMSVALPSNLHSALHTFRRTNSIVTLWVDFLCINQQDIEERSQQVRMMRAIFSHSSEVLIWLGPNRAGDYLGAGRVAQVYQVSNEDYKCVWHNDSSDEDMVHSYLGEFGRYEGGTTERSSLDVLFGPAKTDQLKWSQDVFGAFYVLNRLAQGFRTKELRVLQTSMPSPRQASWSKKIMNAFESFADALWWQRTWVIQETVLAKKATVYLGHMSAPWTMLSSGAAAYTHELASSDLMLIGGDDTRSPLSSLAKAIVDIESIRVAKVDDLRFPFLLLLRRFRTKRSSDPRDKVFALLGIANQQIQDSLEPNYNLTKEEVMLRTTVVLISESRSLEILAGRVAGPGHACSWTTDWAQFPVDNEQERTSCLHLYNASGGLAGSLRLHGRSLLELSGYFVDTICFLTTEAPEYGTARMRGVLAMWESSWEQWSRSSKYMDKMDAFWRTVSGDLLYVEPTERSPWSDQKCKYRRADSKGLAAFEAWKKDDVGKRNRKSSFGPGGLVKSYVEPEELSTLKNSFYYAVLAASASRRFFITTTGFIGIGPADIQEGDVLYIVPGSRVPLILRPYEFRSKKCSLQPIQNLYSESGHAYASAQQCASYHESTYPLVGDAYVHGIMNGEIVHQSQQSQRGSVQPSTIFIS</sequence>
<feature type="domain" description="Heterokaryon incompatibility" evidence="1">
    <location>
        <begin position="53"/>
        <end position="276"/>
    </location>
</feature>
<name>A0A6A6H5L8_VIRVR</name>
<dbReference type="Proteomes" id="UP000800092">
    <property type="component" value="Unassembled WGS sequence"/>
</dbReference>
<accession>A0A6A6H5L8</accession>
<keyword evidence="3" id="KW-1185">Reference proteome</keyword>
<protein>
    <recommendedName>
        <fullName evidence="1">Heterokaryon incompatibility domain-containing protein</fullName>
    </recommendedName>
</protein>